<dbReference type="InterPro" id="IPR039741">
    <property type="entry name" value="UDP-sugar_pyrophosphorylase"/>
</dbReference>
<evidence type="ECO:0000256" key="1">
    <source>
        <dbReference type="ARBA" id="ARBA00001936"/>
    </source>
</evidence>
<protein>
    <recommendedName>
        <fullName evidence="6">UTP-monosaccharide-1-phosphate uridylyltransferase</fullName>
        <ecNumber evidence="6">2.7.7.64</ecNumber>
    </recommendedName>
</protein>
<dbReference type="GO" id="GO:0006048">
    <property type="term" value="P:UDP-N-acetylglucosamine biosynthetic process"/>
    <property type="evidence" value="ECO:0007669"/>
    <property type="project" value="TreeGrafter"/>
</dbReference>
<proteinExistence type="inferred from homology"/>
<comment type="caution">
    <text evidence="10">The sequence shown here is derived from an EMBL/GenBank/DDBJ whole genome shotgun (WGS) entry which is preliminary data.</text>
</comment>
<feature type="signal peptide" evidence="9">
    <location>
        <begin position="1"/>
        <end position="19"/>
    </location>
</feature>
<gene>
    <name evidence="10" type="ORF">SEMRO_236_G095040.1</name>
</gene>
<keyword evidence="3" id="KW-0808">Transferase</keyword>
<evidence type="ECO:0000256" key="8">
    <source>
        <dbReference type="SAM" id="MobiDB-lite"/>
    </source>
</evidence>
<dbReference type="InterPro" id="IPR029044">
    <property type="entry name" value="Nucleotide-diphossugar_trans"/>
</dbReference>
<dbReference type="PANTHER" id="PTHR11952">
    <property type="entry name" value="UDP- GLUCOSE PYROPHOSPHORYLASE"/>
    <property type="match status" value="1"/>
</dbReference>
<dbReference type="FunFam" id="2.160.10.30:FF:000001">
    <property type="entry name" value="UDP-sugar pyrophosphorylase"/>
    <property type="match status" value="1"/>
</dbReference>
<reference evidence="10" key="1">
    <citation type="submission" date="2020-06" db="EMBL/GenBank/DDBJ databases">
        <authorList>
            <consortium name="Plant Systems Biology data submission"/>
        </authorList>
    </citation>
    <scope>NUCLEOTIDE SEQUENCE</scope>
    <source>
        <strain evidence="10">D6</strain>
    </source>
</reference>
<dbReference type="Gene3D" id="2.160.10.30">
    <property type="match status" value="1"/>
</dbReference>
<evidence type="ECO:0000313" key="10">
    <source>
        <dbReference type="EMBL" id="CAB9505587.1"/>
    </source>
</evidence>
<evidence type="ECO:0000256" key="2">
    <source>
        <dbReference type="ARBA" id="ARBA00001946"/>
    </source>
</evidence>
<dbReference type="GO" id="GO:0003977">
    <property type="term" value="F:UDP-N-acetylglucosamine diphosphorylase activity"/>
    <property type="evidence" value="ECO:0007669"/>
    <property type="project" value="TreeGrafter"/>
</dbReference>
<evidence type="ECO:0000256" key="9">
    <source>
        <dbReference type="SAM" id="SignalP"/>
    </source>
</evidence>
<evidence type="ECO:0000256" key="7">
    <source>
        <dbReference type="ARBA" id="ARBA00048259"/>
    </source>
</evidence>
<feature type="chain" id="PRO_5040224734" description="UTP-monosaccharide-1-phosphate uridylyltransferase" evidence="9">
    <location>
        <begin position="20"/>
        <end position="696"/>
    </location>
</feature>
<feature type="region of interest" description="Disordered" evidence="8">
    <location>
        <begin position="407"/>
        <end position="427"/>
    </location>
</feature>
<comment type="similarity">
    <text evidence="5">Belongs to the USP family.</text>
</comment>
<keyword evidence="9" id="KW-0732">Signal</keyword>
<keyword evidence="4" id="KW-0548">Nucleotidyltransferase</keyword>
<sequence length="696" mass="75632">MLRLAQAVAFLWSLSTASSFGVPKHSPVAFTTTLPQQHQQLPLGVRGGDSVHKSTTLSASVTSSDVVAEENLQVLSERGRRSVVNLVENDTDGAQAHVYGGWPAAGSEDEGKKQLAEQLADLDESYPGGLAAYLSKAKLLLKESADAVNPFEEYEALVPEGESLSFDGEGTMPFAEAEQKGIEAMAGATFVLVAGGLGERLGYSGIKLSLETNLCTNTNYLELYVRYIQAMEYLARQKTGRDDIRIPLVIMTSGDTDPLTRQLLKDNNNYGRDDDLITIVTQDKVAALKDGSAGLALEGDDRWSIQTKPHGHGDVHHLLFREGLVDKWEKEGKSHVVFLQDTNALVINSVIPTLGVSVAKGFHMNSICIPRLAGEAAGAITRLEHKSDPNKSLVINVEYNQLDPLLRSQGDKKGDVPDPNTGYSPFPGNANNLVLELGAYAKTLRGEDQGVVLEFVNPKYKDDTRTEFKKPTRLECMMQDIPKLFQKEMGQEANIGFTMFDRWFTFSPAKNALEAGVEAVDNGNSAPGTMSSAESDKYVQNQRKLKFASADVKVNEDPATELVKVGGIPVTPGPRIMLCPAFAITQEEILAKVGGAEKCTISERSSVVLEGHNLNIKNLEVDGALVIRCGDDTHVTVDGLKVENKGWELAELDPSKEYEETVSIRGYTMSKHETAEYVLTEPGNYVIGADGEAKKV</sequence>
<dbReference type="PANTHER" id="PTHR11952:SF9">
    <property type="entry name" value="UDP-SUGAR PYROPHOSPHORYLASE"/>
    <property type="match status" value="1"/>
</dbReference>
<dbReference type="AlphaFoldDB" id="A0A9N8HAB7"/>
<dbReference type="EMBL" id="CAICTM010000235">
    <property type="protein sequence ID" value="CAB9505587.1"/>
    <property type="molecule type" value="Genomic_DNA"/>
</dbReference>
<organism evidence="10 11">
    <name type="scientific">Seminavis robusta</name>
    <dbReference type="NCBI Taxonomy" id="568900"/>
    <lineage>
        <taxon>Eukaryota</taxon>
        <taxon>Sar</taxon>
        <taxon>Stramenopiles</taxon>
        <taxon>Ochrophyta</taxon>
        <taxon>Bacillariophyta</taxon>
        <taxon>Bacillariophyceae</taxon>
        <taxon>Bacillariophycidae</taxon>
        <taxon>Naviculales</taxon>
        <taxon>Naviculaceae</taxon>
        <taxon>Seminavis</taxon>
    </lineage>
</organism>
<evidence type="ECO:0000313" key="11">
    <source>
        <dbReference type="Proteomes" id="UP001153069"/>
    </source>
</evidence>
<dbReference type="SUPFAM" id="SSF53448">
    <property type="entry name" value="Nucleotide-diphospho-sugar transferases"/>
    <property type="match status" value="1"/>
</dbReference>
<comment type="cofactor">
    <cofactor evidence="1">
        <name>Mn(2+)</name>
        <dbReference type="ChEBI" id="CHEBI:29035"/>
    </cofactor>
</comment>
<dbReference type="EC" id="2.7.7.64" evidence="6"/>
<name>A0A9N8HAB7_9STRA</name>
<dbReference type="Gene3D" id="3.90.550.10">
    <property type="entry name" value="Spore Coat Polysaccharide Biosynthesis Protein SpsA, Chain A"/>
    <property type="match status" value="1"/>
</dbReference>
<evidence type="ECO:0000256" key="4">
    <source>
        <dbReference type="ARBA" id="ARBA00022695"/>
    </source>
</evidence>
<comment type="catalytic activity">
    <reaction evidence="7">
        <text>a monosaccharide 1-phosphate + UTP + H(+) = a UDP-monosaccharide + diphosphate</text>
        <dbReference type="Rhea" id="RHEA:13205"/>
        <dbReference type="ChEBI" id="CHEBI:15378"/>
        <dbReference type="ChEBI" id="CHEBI:33019"/>
        <dbReference type="ChEBI" id="CHEBI:46398"/>
        <dbReference type="ChEBI" id="CHEBI:140358"/>
        <dbReference type="ChEBI" id="CHEBI:140359"/>
        <dbReference type="EC" id="2.7.7.64"/>
    </reaction>
</comment>
<dbReference type="InterPro" id="IPR002618">
    <property type="entry name" value="UDPGP_fam"/>
</dbReference>
<dbReference type="GO" id="GO:0051748">
    <property type="term" value="F:UTP-monosaccharide-1-phosphate uridylyltransferase activity"/>
    <property type="evidence" value="ECO:0007669"/>
    <property type="project" value="UniProtKB-EC"/>
</dbReference>
<evidence type="ECO:0000256" key="5">
    <source>
        <dbReference type="ARBA" id="ARBA00038047"/>
    </source>
</evidence>
<evidence type="ECO:0000256" key="3">
    <source>
        <dbReference type="ARBA" id="ARBA00022679"/>
    </source>
</evidence>
<comment type="cofactor">
    <cofactor evidence="2">
        <name>Mg(2+)</name>
        <dbReference type="ChEBI" id="CHEBI:18420"/>
    </cofactor>
</comment>
<accession>A0A9N8HAB7</accession>
<keyword evidence="11" id="KW-1185">Reference proteome</keyword>
<dbReference type="OrthoDB" id="532420at2759"/>
<dbReference type="Pfam" id="PF01704">
    <property type="entry name" value="UDPGP"/>
    <property type="match status" value="1"/>
</dbReference>
<evidence type="ECO:0000256" key="6">
    <source>
        <dbReference type="ARBA" id="ARBA00039080"/>
    </source>
</evidence>
<dbReference type="Proteomes" id="UP001153069">
    <property type="component" value="Unassembled WGS sequence"/>
</dbReference>